<dbReference type="GO" id="GO:0005737">
    <property type="term" value="C:cytoplasm"/>
    <property type="evidence" value="ECO:0007669"/>
    <property type="project" value="UniProtKB-ARBA"/>
</dbReference>
<dbReference type="Proteomes" id="UP001165565">
    <property type="component" value="Unassembled WGS sequence"/>
</dbReference>
<dbReference type="PANTHER" id="PTHR34400">
    <property type="match status" value="1"/>
</dbReference>
<dbReference type="SMART" id="SM00704">
    <property type="entry name" value="ZnF_CDGSH"/>
    <property type="match status" value="2"/>
</dbReference>
<gene>
    <name evidence="6" type="ORF">NEE01_18370</name>
</gene>
<dbReference type="Gene3D" id="3.40.5.90">
    <property type="entry name" value="CDGSH iron-sulfur domain, mitoNEET-type"/>
    <property type="match status" value="2"/>
</dbReference>
<evidence type="ECO:0000313" key="7">
    <source>
        <dbReference type="Proteomes" id="UP001165565"/>
    </source>
</evidence>
<proteinExistence type="predicted"/>
<dbReference type="Pfam" id="PF06902">
    <property type="entry name" value="Fer4_19"/>
    <property type="match status" value="1"/>
</dbReference>
<evidence type="ECO:0000313" key="6">
    <source>
        <dbReference type="EMBL" id="MCW6536747.1"/>
    </source>
</evidence>
<dbReference type="InterPro" id="IPR042216">
    <property type="entry name" value="MitoNEET_CISD"/>
</dbReference>
<protein>
    <submittedName>
        <fullName evidence="6">CDGSH iron-sulfur domain-containing protein</fullName>
    </submittedName>
</protein>
<dbReference type="InterPro" id="IPR010693">
    <property type="entry name" value="Divergent_4Fe-4S_mono-cluster"/>
</dbReference>
<feature type="domain" description="Iron-binding zinc finger CDGSH type" evidence="5">
    <location>
        <begin position="526"/>
        <end position="570"/>
    </location>
</feature>
<feature type="domain" description="Iron-binding zinc finger CDGSH type" evidence="5">
    <location>
        <begin position="609"/>
        <end position="646"/>
    </location>
</feature>
<dbReference type="InterPro" id="IPR012347">
    <property type="entry name" value="Ferritin-like"/>
</dbReference>
<dbReference type="InterPro" id="IPR026820">
    <property type="entry name" value="VioB/RebD_dom"/>
</dbReference>
<sequence>MSQDNPVPAVSREKIMHALYEAAEIEHCLMCTYLYAAFSLRDGEGEGLTAEEAAAVARWRRMILGVAVDEMSHLVAVWNITAALGGAPHFGRANFPLDPGYLPAGLVVRLAPFNEAVIQHFVYLERPEGSHEPDGEGFEGPAGLTRAIPGLRLTPTGYDYRTVGEFYEEISANLRQFVEQIGEEAVFCGDPALQLSQAESRLVGAKPVTHLESALSAIETIIIEGEGAPADRDNSHFQRFTAIREEFKALKSKNPGFVAAHPAAVNPVLRRPPQPEGRVWIENADAMATIDLANAAYALMLRLLAEVYALPSSDDDKLLYVGTAVGLMQALTVLAERAARLPAGPSNPHCNAGVSFTALRDTASFPPGASARRYYLERMEELGAAAESIDQSDPRCLQAAKVLHNLTARLRDAPAPKTLTAPVTPPSAPVAPPAIKTDQGIEVVEGENLTIMFDEQRCIHARFCVTQAPATFLANMKGSWINADATEPELLSGTIRQCASGALSYRRKDGHNETAPPVNLFSLRENGPYAVRAFLKIDGKEAGFRATLCRCGASANKPFCDGSHVRIGFTATGEPPSEDSPILAVRDGPLSVTPQTDGPLQVEGNLEITSGTGRRITSVRSTRLCRCGGSASKPFCDGTHARIGFRSAN</sequence>
<evidence type="ECO:0000256" key="4">
    <source>
        <dbReference type="ARBA" id="ARBA00023014"/>
    </source>
</evidence>
<dbReference type="Pfam" id="PF12902">
    <property type="entry name" value="Ferritin-like"/>
    <property type="match status" value="1"/>
</dbReference>
<organism evidence="6 7">
    <name type="scientific">Sphingomonas lycopersici</name>
    <dbReference type="NCBI Taxonomy" id="2951807"/>
    <lineage>
        <taxon>Bacteria</taxon>
        <taxon>Pseudomonadati</taxon>
        <taxon>Pseudomonadota</taxon>
        <taxon>Alphaproteobacteria</taxon>
        <taxon>Sphingomonadales</taxon>
        <taxon>Sphingomonadaceae</taxon>
        <taxon>Sphingomonas</taxon>
    </lineage>
</organism>
<keyword evidence="1" id="KW-0001">2Fe-2S</keyword>
<comment type="caution">
    <text evidence="6">The sequence shown here is derived from an EMBL/GenBank/DDBJ whole genome shotgun (WGS) entry which is preliminary data.</text>
</comment>
<evidence type="ECO:0000256" key="1">
    <source>
        <dbReference type="ARBA" id="ARBA00022714"/>
    </source>
</evidence>
<dbReference type="EMBL" id="JANFAV010000015">
    <property type="protein sequence ID" value="MCW6536747.1"/>
    <property type="molecule type" value="Genomic_DNA"/>
</dbReference>
<dbReference type="GO" id="GO:0046872">
    <property type="term" value="F:metal ion binding"/>
    <property type="evidence" value="ECO:0007669"/>
    <property type="project" value="UniProtKB-KW"/>
</dbReference>
<dbReference type="RefSeq" id="WP_265270456.1">
    <property type="nucleotide sequence ID" value="NZ_JANFAV010000015.1"/>
</dbReference>
<keyword evidence="2" id="KW-0479">Metal-binding</keyword>
<evidence type="ECO:0000259" key="5">
    <source>
        <dbReference type="SMART" id="SM00704"/>
    </source>
</evidence>
<dbReference type="InterPro" id="IPR018967">
    <property type="entry name" value="FeS-contain_CDGSH-typ"/>
</dbReference>
<dbReference type="Pfam" id="PF09360">
    <property type="entry name" value="zf-CDGSH"/>
    <property type="match status" value="2"/>
</dbReference>
<dbReference type="GO" id="GO:0051537">
    <property type="term" value="F:2 iron, 2 sulfur cluster binding"/>
    <property type="evidence" value="ECO:0007669"/>
    <property type="project" value="UniProtKB-KW"/>
</dbReference>
<dbReference type="Gene3D" id="1.20.1260.10">
    <property type="match status" value="1"/>
</dbReference>
<reference evidence="6" key="1">
    <citation type="submission" date="2022-06" db="EMBL/GenBank/DDBJ databases">
        <title>Sphingomonas sp. nov. isolated from rhizosphere soil of tomato.</title>
        <authorList>
            <person name="Dong H."/>
            <person name="Gao R."/>
        </authorList>
    </citation>
    <scope>NUCLEOTIDE SEQUENCE</scope>
    <source>
        <strain evidence="6">MMSM24</strain>
    </source>
</reference>
<keyword evidence="3" id="KW-0408">Iron</keyword>
<dbReference type="PANTHER" id="PTHR34400:SF4">
    <property type="entry name" value="MEMBRANE PROTEIN"/>
    <property type="match status" value="1"/>
</dbReference>
<dbReference type="AlphaFoldDB" id="A0AA42CS15"/>
<evidence type="ECO:0000256" key="2">
    <source>
        <dbReference type="ARBA" id="ARBA00022723"/>
    </source>
</evidence>
<evidence type="ECO:0000256" key="3">
    <source>
        <dbReference type="ARBA" id="ARBA00023004"/>
    </source>
</evidence>
<accession>A0AA42CS15</accession>
<name>A0AA42CS15_9SPHN</name>
<keyword evidence="7" id="KW-1185">Reference proteome</keyword>
<keyword evidence="4" id="KW-0411">Iron-sulfur</keyword>